<dbReference type="InterPro" id="IPR009081">
    <property type="entry name" value="PP-bd_ACP"/>
</dbReference>
<dbReference type="PANTHER" id="PTHR45527">
    <property type="entry name" value="NONRIBOSOMAL PEPTIDE SYNTHETASE"/>
    <property type="match status" value="1"/>
</dbReference>
<dbReference type="SUPFAM" id="SSF56801">
    <property type="entry name" value="Acetyl-CoA synthetase-like"/>
    <property type="match status" value="4"/>
</dbReference>
<dbReference type="InterPro" id="IPR001031">
    <property type="entry name" value="Thioesterase"/>
</dbReference>
<evidence type="ECO:0000259" key="7">
    <source>
        <dbReference type="PROSITE" id="PS50075"/>
    </source>
</evidence>
<comment type="cofactor">
    <cofactor evidence="1">
        <name>pantetheine 4'-phosphate</name>
        <dbReference type="ChEBI" id="CHEBI:47942"/>
    </cofactor>
</comment>
<evidence type="ECO:0000313" key="8">
    <source>
        <dbReference type="EMBL" id="MER7376214.1"/>
    </source>
</evidence>
<proteinExistence type="predicted"/>
<dbReference type="NCBIfam" id="TIGR01720">
    <property type="entry name" value="NRPS-para261"/>
    <property type="match status" value="2"/>
</dbReference>
<dbReference type="PROSITE" id="PS00012">
    <property type="entry name" value="PHOSPHOPANTETHEINE"/>
    <property type="match status" value="4"/>
</dbReference>
<dbReference type="Pfam" id="PF00668">
    <property type="entry name" value="Condensation"/>
    <property type="match status" value="6"/>
</dbReference>
<dbReference type="InterPro" id="IPR036736">
    <property type="entry name" value="ACP-like_sf"/>
</dbReference>
<dbReference type="Gene3D" id="3.30.559.30">
    <property type="entry name" value="Nonribosomal peptide synthetase, condensation domain"/>
    <property type="match status" value="6"/>
</dbReference>
<dbReference type="Proteomes" id="UP001486207">
    <property type="component" value="Unassembled WGS sequence"/>
</dbReference>
<feature type="domain" description="Carrier" evidence="7">
    <location>
        <begin position="2489"/>
        <end position="2564"/>
    </location>
</feature>
<dbReference type="CDD" id="cd17652">
    <property type="entry name" value="A_NRPS_CmdD_like"/>
    <property type="match status" value="1"/>
</dbReference>
<feature type="region of interest" description="Disordered" evidence="6">
    <location>
        <begin position="2783"/>
        <end position="2804"/>
    </location>
</feature>
<feature type="domain" description="Carrier" evidence="7">
    <location>
        <begin position="971"/>
        <end position="1045"/>
    </location>
</feature>
<dbReference type="PROSITE" id="PS00455">
    <property type="entry name" value="AMP_BINDING"/>
    <property type="match status" value="3"/>
</dbReference>
<dbReference type="InterPro" id="IPR000873">
    <property type="entry name" value="AMP-dep_synth/lig_dom"/>
</dbReference>
<dbReference type="CDD" id="cd19543">
    <property type="entry name" value="DCL_NRPS"/>
    <property type="match status" value="2"/>
</dbReference>
<dbReference type="Gene3D" id="3.30.559.10">
    <property type="entry name" value="Chloramphenicol acetyltransferase-like domain"/>
    <property type="match status" value="6"/>
</dbReference>
<dbReference type="InterPro" id="IPR042099">
    <property type="entry name" value="ANL_N_sf"/>
</dbReference>
<dbReference type="SMART" id="SM00823">
    <property type="entry name" value="PKS_PP"/>
    <property type="match status" value="4"/>
</dbReference>
<feature type="domain" description="Carrier" evidence="7">
    <location>
        <begin position="4632"/>
        <end position="4707"/>
    </location>
</feature>
<dbReference type="CDD" id="cd19540">
    <property type="entry name" value="LCL_NRPS-like"/>
    <property type="match status" value="2"/>
</dbReference>
<dbReference type="NCBIfam" id="NF003417">
    <property type="entry name" value="PRK04813.1"/>
    <property type="match status" value="4"/>
</dbReference>
<dbReference type="Gene3D" id="2.30.38.10">
    <property type="entry name" value="Luciferase, Domain 3"/>
    <property type="match status" value="2"/>
</dbReference>
<dbReference type="InterPro" id="IPR045851">
    <property type="entry name" value="AMP-bd_C_sf"/>
</dbReference>
<dbReference type="InterPro" id="IPR020802">
    <property type="entry name" value="TesA-like"/>
</dbReference>
<keyword evidence="5" id="KW-0045">Antibiotic biosynthesis</keyword>
<evidence type="ECO:0000256" key="1">
    <source>
        <dbReference type="ARBA" id="ARBA00001957"/>
    </source>
</evidence>
<comment type="caution">
    <text evidence="8">The sequence shown here is derived from an EMBL/GenBank/DDBJ whole genome shotgun (WGS) entry which is preliminary data.</text>
</comment>
<keyword evidence="2" id="KW-0596">Phosphopantetheine</keyword>
<dbReference type="Gene3D" id="3.40.50.980">
    <property type="match status" value="4"/>
</dbReference>
<evidence type="ECO:0000256" key="5">
    <source>
        <dbReference type="ARBA" id="ARBA00023194"/>
    </source>
</evidence>
<dbReference type="InterPro" id="IPR029058">
    <property type="entry name" value="AB_hydrolase_fold"/>
</dbReference>
<dbReference type="Gene3D" id="3.30.300.30">
    <property type="match status" value="4"/>
</dbReference>
<dbReference type="NCBIfam" id="TIGR01733">
    <property type="entry name" value="AA-adenyl-dom"/>
    <property type="match status" value="3"/>
</dbReference>
<dbReference type="Gene3D" id="1.10.1200.10">
    <property type="entry name" value="ACP-like"/>
    <property type="match status" value="3"/>
</dbReference>
<accession>A0ABV1XXB1</accession>
<keyword evidence="4" id="KW-0677">Repeat</keyword>
<feature type="domain" description="Carrier" evidence="7">
    <location>
        <begin position="3130"/>
        <end position="3204"/>
    </location>
</feature>
<dbReference type="Pfam" id="PF00550">
    <property type="entry name" value="PP-binding"/>
    <property type="match status" value="4"/>
</dbReference>
<dbReference type="SUPFAM" id="SSF47336">
    <property type="entry name" value="ACP-like"/>
    <property type="match status" value="4"/>
</dbReference>
<dbReference type="Pfam" id="PF13193">
    <property type="entry name" value="AMP-binding_C"/>
    <property type="match status" value="4"/>
</dbReference>
<dbReference type="CDD" id="cd05930">
    <property type="entry name" value="A_NRPS"/>
    <property type="match status" value="1"/>
</dbReference>
<keyword evidence="3" id="KW-0597">Phosphoprotein</keyword>
<feature type="compositionally biased region" description="Basic and acidic residues" evidence="6">
    <location>
        <begin position="210"/>
        <end position="221"/>
    </location>
</feature>
<dbReference type="Gene3D" id="3.40.50.1820">
    <property type="entry name" value="alpha/beta hydrolase"/>
    <property type="match status" value="1"/>
</dbReference>
<dbReference type="InterPro" id="IPR023213">
    <property type="entry name" value="CAT-like_dom_sf"/>
</dbReference>
<gene>
    <name evidence="8" type="ORF">ABT384_26645</name>
</gene>
<reference evidence="8 9" key="1">
    <citation type="submission" date="2024-06" db="EMBL/GenBank/DDBJ databases">
        <title>The Natural Products Discovery Center: Release of the First 8490 Sequenced Strains for Exploring Actinobacteria Biosynthetic Diversity.</title>
        <authorList>
            <person name="Kalkreuter E."/>
            <person name="Kautsar S.A."/>
            <person name="Yang D."/>
            <person name="Bader C.D."/>
            <person name="Teijaro C.N."/>
            <person name="Fluegel L."/>
            <person name="Davis C.M."/>
            <person name="Simpson J.R."/>
            <person name="Lauterbach L."/>
            <person name="Steele A.D."/>
            <person name="Gui C."/>
            <person name="Meng S."/>
            <person name="Li G."/>
            <person name="Viehrig K."/>
            <person name="Ye F."/>
            <person name="Su P."/>
            <person name="Kiefer A.F."/>
            <person name="Nichols A."/>
            <person name="Cepeda A.J."/>
            <person name="Yan W."/>
            <person name="Fan B."/>
            <person name="Jiang Y."/>
            <person name="Adhikari A."/>
            <person name="Zheng C.-J."/>
            <person name="Schuster L."/>
            <person name="Cowan T.M."/>
            <person name="Smanski M.J."/>
            <person name="Chevrette M.G."/>
            <person name="De Carvalho L.P.S."/>
            <person name="Shen B."/>
        </authorList>
    </citation>
    <scope>NUCLEOTIDE SEQUENCE [LARGE SCALE GENOMIC DNA]</scope>
    <source>
        <strain evidence="8 9">NPDC000155</strain>
    </source>
</reference>
<evidence type="ECO:0000256" key="2">
    <source>
        <dbReference type="ARBA" id="ARBA00022450"/>
    </source>
</evidence>
<keyword evidence="9" id="KW-1185">Reference proteome</keyword>
<dbReference type="InterPro" id="IPR010071">
    <property type="entry name" value="AA_adenyl_dom"/>
</dbReference>
<evidence type="ECO:0000256" key="4">
    <source>
        <dbReference type="ARBA" id="ARBA00022737"/>
    </source>
</evidence>
<dbReference type="SUPFAM" id="SSF53474">
    <property type="entry name" value="alpha/beta-Hydrolases"/>
    <property type="match status" value="1"/>
</dbReference>
<dbReference type="Pfam" id="PF00501">
    <property type="entry name" value="AMP-binding"/>
    <property type="match status" value="3"/>
</dbReference>
<dbReference type="InterPro" id="IPR010060">
    <property type="entry name" value="NRPS_synth"/>
</dbReference>
<dbReference type="InterPro" id="IPR025110">
    <property type="entry name" value="AMP-bd_C"/>
</dbReference>
<evidence type="ECO:0000313" key="9">
    <source>
        <dbReference type="Proteomes" id="UP001486207"/>
    </source>
</evidence>
<name>A0ABV1XXB1_9ACTN</name>
<dbReference type="InterPro" id="IPR020806">
    <property type="entry name" value="PKS_PP-bd"/>
</dbReference>
<evidence type="ECO:0000256" key="3">
    <source>
        <dbReference type="ARBA" id="ARBA00022553"/>
    </source>
</evidence>
<dbReference type="Pfam" id="PF00975">
    <property type="entry name" value="Thioesterase"/>
    <property type="match status" value="1"/>
</dbReference>
<dbReference type="SMART" id="SM00824">
    <property type="entry name" value="PKS_TE"/>
    <property type="match status" value="1"/>
</dbReference>
<dbReference type="InterPro" id="IPR006162">
    <property type="entry name" value="Ppantetheine_attach_site"/>
</dbReference>
<dbReference type="EMBL" id="JBEPFB010000013">
    <property type="protein sequence ID" value="MER7376214.1"/>
    <property type="molecule type" value="Genomic_DNA"/>
</dbReference>
<dbReference type="Gene3D" id="3.40.50.12780">
    <property type="entry name" value="N-terminal domain of ligase-like"/>
    <property type="match status" value="1"/>
</dbReference>
<evidence type="ECO:0000256" key="6">
    <source>
        <dbReference type="SAM" id="MobiDB-lite"/>
    </source>
</evidence>
<sequence>MIPLSYAQRRLWFIDRFEGPSATYNIPFVLRLRGAIDTGALASAVRDVVVRHESLRTLFVEETDGMPGQWVMPEDETRLHVPVVDAAPDDVPALLADAAAHTFDLATEIPLRATLLRRGPEDHVLVLVVHHAAADGESMAPLARDLATAYTARVRATAPEWDELPVQYGDYTLWQRELLGDTEDPASVLATQLRHWRTELADAPQQTRLPTDHPRPARASHRGDAVEFTVTPELTAAVTELAQRRGLTLSMAMQAALTVLLHRLGAGDDITLGSTIAGRTEEELTDLVGFFVNTWVLRTDLSGNPPLDQVLDQVRDKAIGAYENQAVPFERLVEALSPERSTAYHPFFQVMFSWQTEARIDLELPGATAQLEAVPTATAKFDLEFNLTATDGGIRCTLEYATDLFERSTVERMGRRFIRVLERLVAGPATRVGDVDVLEPAERALLDRYAGTSAPTPGVTVPGLVERQVAATPDALAVVFGTEELTYRELDARADRVAHALARHGAAPETLVGLALPRSADLVVALLGILKSGAAYVPIDPRYPSARLDLILSQARPCLVLTDRATASVLPDDGTPRLHLDDIDLEDGPGGAPDVAPRPDNLAYVMYTSGSTGTPKGVAITHHGVVNGVTRLAPAVGLGPGARMLAGTSINFDVSVFETITTLSTGGTVEVVRDVLTLGERGGWTGSVISTVPSVFSELIDDIAGKTTVDTLVFAGEALPTSLVRRVRDAFPGVRVINAYGQSESFYASVCDVTEPAVPDVSGSAPVGVPLANMRAYVLGPGLTPVPPGVVGELYVAGAVGRGYLGQAPLTAERFVADPFGPPGERMYRTGDLARWNAAGQLEFAGRDDHQMKLRGFRIEPGEVEAVLTSHPAVEQAVVGIHGRTGSRQLVAHVVATGASGGTVESLGDLAVDLTAGVSAAELRRYAAERLPEFMVPSAFVMLDHMPLAPNGKLDRSALPAPEIIAETYRAPRAAHEHALADVFADVLGLDRVGVDDDFFAVGGDSIRSIQVVSRARARGIEVSPREIFERRTVAGLAELVEGRAGTGEPTVLAELDGGGVGRMPLLPIGHFLLEQGAGIDSFPMSSVLDLPSGMDVAGLVATLGAVLDRHDVLRSRLTDGALEVLPPGSVDVRPLLRIRDEQVDVQRELDAAVSRLDPAAGVMAQFVWLAPGRLIIALHHLVVDGVSWRILLPDLAEAWSRVREGKQPELAPVATSVRRWAHALADQAVSEERVAELPYWQGVVEGPDPLLGARALDPAVDVQATVDSIWVRLPATVTETLLTAVPAAFRGGVNDGLLAGLALAVARWRRDQGVTEPSTLLRLEGHGREEEAVPGADLSRTVGWFTTMFPVRLDTSGADLDEAFAGGPAAAAVIKAVKEQMLAIPDKGLGYGLLRYLNDETGPVLGAHSTGQIAFNYLGHFSSADLPEHLRDLGWSRSAAASTMPALDPAMPALAVLDVNALVEDAEDGPRLNARFAFPTGILTREQAQELADAWCEALSALAQHVATPGAGGLTPSDVPLVTVGQGELAAWERTYPGLRDVWPLAPLQSGLLFHALMADASFDAYHMQMVYHLSGAVDPQRMRAAGQALLDRYASLRTAFVADATGDHVQLVLDRVELPWQDMDLTGTGDQQAAVDRFLTEDRAAHFDPARPPLLRLALITLDEDRSELVLTAHHMLFDGWSMPLLLQDLLRLYGSGGDASDLPPVRGYRDFLAWLSAQDRAAAADVWARELDGLDEPTLLAPDATAEQDAEVGQVDVSLTADLSRALARRAAELGITLSTLVQGTWAVVLGALTGRHEVVFGATVSGRPPAVPEVDSMVGLFINTLPVRVPVSPRESLGQMLTGLQERQAALLDHHHHGLAEIQQSIGLTALFDTAVVFESYPVDRTGLTEAHSAAGVTVTGIRPYTGSHYPLVVTADADPHLRLALQYQHHVFDAETVTAIAARYRRVLEQLAADPDLSAGRVDVLDPAERRHILTSGGTTDAPLPVATLPALFEAQVAARPDAIAVEDARTTLTFRELDERANRLAHHLRSLGAGPETKVGLCVQRGADLVIGLLAITKAGAAYVPLDPDYPADRLAFMLRDSGVRLVVTAPRARDGIADGDAVVVDLVEDREAIDARPATVPEPRPRTGDLAYIIYTSGSTGLPKGVLVPHTGIANLAAALAERLDVTPGSRVLQFASASFDGALMDILMALPAGATVVLPPHGPLVGDALHRFLRERRVTHSLLVPSVVATLHPEGLETFRGLAVGGEASSAELVARWAPGRRLVNAYGPTETTVVATMSEPLSGDSAPPIGSPLPHTRVYVLDGALRPVPDLVTGDLYIAGPHLARGYHGRSGLTAERFVADPYGPRGSRMYRSGDLARRRPDGTLEYAGRADDQVKIRGFRIELGEIENVLGSHPDVDRAVVIARESATGGRQLAAYVVPAGEGHEDLVPELRARAEERLPAHMVPPAFVVLDTLPVTANGKLDRAALPEPEFGGAGTRQPRTPQEEILCGLVAEVLGLETVGVDDDFFALGGHSLLATRLVSRIRGVLGADVPIRHVFETPTVARLALRLDGGASTRPVLKPAGQRPEPIPLSSAQRRLWFVDRFEGPSATYNVPVVLRLEGTLDVAALRAALHDLIARHESLRTLIEDGPDGVPYQRVLPTDEVTADLPVVDTDPGDLDTAVADELARPFGLGGDIPVRARLLRCGPDDHTLVLVLHHIAGDGESVAPLTRDLATAYAARTEGAAPAVPALPVQYVDYTLWQRDLLGDEDDPASLAARQYAYWTTELAGVPEPLRLPTDRPRPSNPSHRGDTAGFHIDAELAEAVRELARSRGATTSMVLQAAFAVLLRDLGAGDDLTIGSPIAGRTDEALSDLVGFFVNTWVLRVRMPDRPTFGQVVDQVRDKALAAYDHQDVPFERLVELLNPERSTAYHPLFQVMFGWQHMADDFRLGTVRALPRVAATGTSKFDLFLTMADAPDQGVTGFLEYATDLFDRSTAEDLIGRFTATLRELVTRPEAPLAAPDPVRPDSARETTLGGVRIDLDAVEAALTAHPDVARAVADTRAGRGAGRRLVGYVLPTSDAADRIAVAELRAFVADRLPEDQVPSLFVLLDTLPLTPDGEPDLAALPEPTFTGGDYRAPGTDGERALAEVFADVLGLERVGVDDDYFLLGGDSIRSIQVVSRARAHGIEIKPRDVFERRTVAGLAELVAGRAGTGDPSSVLTELDGGGVGSMPLLPIARYLLGQGSGSDRFPMSTVLDLPSDIDEPGLIATLGAVLDRHDVLRSRLGDGVLEVLPPGSLDAAALLRVTDEQADLQRELDAAVSRLDPAAGVMAQFVWLAPGRLIIALHHLVVDGVSWRILLPDLAEAWSRVREGKQPELAPVATSVRRWAHALADQAMSEERLAELPYWQGVVDGPDPLLGARALDPAVDVQADVDSVWVRLPTTVTEALLTAVPAAFRGGVNDGLLAGLALAVARWRRARGVGESSTLLRLEGHGREESAVTGADLSRTVGWFTTMFPVRLDTSGADLDDAFAGGPAAGAVVKAVKEQMLAIPDKGLGYGLLRYLNDETGPALAAHSTGQISFNYLGHFSSADLPEHLRGLGWNQSTQVHALPTLDPALPALAVLDVNALVEEVDGQPQLSARFAYPTGVLTSAEVQELADAWCEALSALAQHVATPGAGGLTPSDVPLVTVGQGELAAWERTYPGLRDVWPLAPLQSGLLFHALMADASFDAYHMQMVYHLSGAVDPQRMRAAGQALLDRYASLRTAFVADATGDHVQLVLDEVELPWQDMDFTEVGEQREAVDRFLAEDRAAHFDPARPPLLRLALITLDEDRSELVLTAHHVLFDGWSMPLLLQDLLLLYGSGGDASDLPAVRGYRDFLAWLSDQDPSAAADAWARELDGLDEPTLLAPDAEAGGTGQVEVPLSADVVAGLARCAAEAGVTMNTLVQGAWAVLLSQLAGRQDVVFGATVSGRPPALPGADSIVGLFINTLPVRVRLSPWESLRQMLTALQERQTALLDHHHHSLADIQRSTGLPALFDTAVVFESYPVDQEGLSDARDATGFAIDGFDSTSGTHYPLGVSATLAPDLRVDVHYRHGAFDEVAAHDIAARLARTLERFAADPDLPVGRLDARGPVESAAPTVTPVAGGTVAEQFARQAAATPDAPAVISAEETLTYRELDARAGRLAGELVRRGVRRGSVVAVALRRSPGMVVALLAVLRAGGAYLPVDAAYPADRIAYMLDDSGARLAVTDDTTAPALSAADIDTLRYDTLSAPAPEPLDVPGTLDDLAYVIYTSGSTGTPKGVEVTHRGVASLVTAHVRRMGITAGSRMLQLASPSFDVSLCELFTALLSGASAVLADTERLAPGTPLAETIDEHGVTHVMMTPSMLTTLPHDALTGVECLVVGGESTSAELIAQWSADRRMLNVYGPTESTVCATMGEPLTGDGSTLTIGRPIENTRAHVLDAALRPVPPGVTGDLYLSGAGLARGYAGRPGMTADRFVASPFGGPGERMYRTGDLAAWTQDGELVFRGRADDQVKVRGFRVELGEVEAALRAHPAVAQAVVVVDGRRLAAYVVPGPDGAEPDALREHLRARLPEHMMPAVITPIESVPLTASGKLDRAALPAPDRARAAVGRAPRTPRETILCGLFAEVLGLGRVGIDDGFFALGGHSLLAARLAGRIRVVLGVDLPLRLLFEAPTVAELLVHMDADGGPDESIDPYAPVLTVKKDGDREPLWLFHPGGGLCWPYFGFGQLLPEDRPVYGIQAAGLDGTTPLPGSMEEIVTDYTDRVLARQPEGPYHLLGHSTGGTLAHAVAAELQRRGHEVGLLALLDSVPSDHLAGHAAPAESEVRDYFAAHLAGAQDTADHRGFIDRAVGVGLNFVALMRQYAAPVYRGDALFFNAVPKPEGSFADLWQPYIQGAVHGHDIHSAHEDMYLPRPATEICTLISQDLAGS</sequence>
<feature type="region of interest" description="Disordered" evidence="6">
    <location>
        <begin position="202"/>
        <end position="221"/>
    </location>
</feature>
<dbReference type="PANTHER" id="PTHR45527:SF1">
    <property type="entry name" value="FATTY ACID SYNTHASE"/>
    <property type="match status" value="1"/>
</dbReference>
<protein>
    <submittedName>
        <fullName evidence="8">Non-ribosomal peptide synthetase</fullName>
    </submittedName>
</protein>
<dbReference type="PROSITE" id="PS50075">
    <property type="entry name" value="CARRIER"/>
    <property type="match status" value="4"/>
</dbReference>
<dbReference type="InterPro" id="IPR020845">
    <property type="entry name" value="AMP-binding_CS"/>
</dbReference>
<dbReference type="RefSeq" id="WP_190073213.1">
    <property type="nucleotide sequence ID" value="NZ_BNBM01000013.1"/>
</dbReference>
<dbReference type="SUPFAM" id="SSF52777">
    <property type="entry name" value="CoA-dependent acyltransferases"/>
    <property type="match status" value="12"/>
</dbReference>
<dbReference type="InterPro" id="IPR001242">
    <property type="entry name" value="Condensation_dom"/>
</dbReference>
<organism evidence="8 9">
    <name type="scientific">Streptomyces lanatus</name>
    <dbReference type="NCBI Taxonomy" id="66900"/>
    <lineage>
        <taxon>Bacteria</taxon>
        <taxon>Bacillati</taxon>
        <taxon>Actinomycetota</taxon>
        <taxon>Actinomycetes</taxon>
        <taxon>Kitasatosporales</taxon>
        <taxon>Streptomycetaceae</taxon>
        <taxon>Streptomyces</taxon>
    </lineage>
</organism>